<comment type="caution">
    <text evidence="3">The sequence shown here is derived from an EMBL/GenBank/DDBJ whole genome shotgun (WGS) entry which is preliminary data.</text>
</comment>
<organism evidence="3">
    <name type="scientific">marine sediment metagenome</name>
    <dbReference type="NCBI Taxonomy" id="412755"/>
    <lineage>
        <taxon>unclassified sequences</taxon>
        <taxon>metagenomes</taxon>
        <taxon>ecological metagenomes</taxon>
    </lineage>
</organism>
<evidence type="ECO:0000313" key="3">
    <source>
        <dbReference type="EMBL" id="KKN75750.1"/>
    </source>
</evidence>
<accession>A0A0F9T363</accession>
<dbReference type="EMBL" id="LAZR01000304">
    <property type="protein sequence ID" value="KKN75750.1"/>
    <property type="molecule type" value="Genomic_DNA"/>
</dbReference>
<dbReference type="Gene3D" id="3.40.50.300">
    <property type="entry name" value="P-loop containing nucleotide triphosphate hydrolases"/>
    <property type="match status" value="1"/>
</dbReference>
<protein>
    <recommendedName>
        <fullName evidence="2">Bacterial type II secretion system protein E domain-containing protein</fullName>
    </recommendedName>
</protein>
<dbReference type="Pfam" id="PF00437">
    <property type="entry name" value="T2SSE"/>
    <property type="match status" value="1"/>
</dbReference>
<dbReference type="PANTHER" id="PTHR30486">
    <property type="entry name" value="TWITCHING MOTILITY PROTEIN PILT"/>
    <property type="match status" value="1"/>
</dbReference>
<reference evidence="3" key="1">
    <citation type="journal article" date="2015" name="Nature">
        <title>Complex archaea that bridge the gap between prokaryotes and eukaryotes.</title>
        <authorList>
            <person name="Spang A."/>
            <person name="Saw J.H."/>
            <person name="Jorgensen S.L."/>
            <person name="Zaremba-Niedzwiedzka K."/>
            <person name="Martijn J."/>
            <person name="Lind A.E."/>
            <person name="van Eijk R."/>
            <person name="Schleper C."/>
            <person name="Guy L."/>
            <person name="Ettema T.J."/>
        </authorList>
    </citation>
    <scope>NUCLEOTIDE SEQUENCE</scope>
</reference>
<dbReference type="AlphaFoldDB" id="A0A0F9T363"/>
<evidence type="ECO:0000256" key="1">
    <source>
        <dbReference type="ARBA" id="ARBA00006611"/>
    </source>
</evidence>
<feature type="domain" description="Bacterial type II secretion system protein E" evidence="2">
    <location>
        <begin position="51"/>
        <end position="343"/>
    </location>
</feature>
<dbReference type="PANTHER" id="PTHR30486:SF6">
    <property type="entry name" value="TYPE IV PILUS RETRACTATION ATPASE PILT"/>
    <property type="match status" value="1"/>
</dbReference>
<gene>
    <name evidence="3" type="ORF">LCGC14_0377480</name>
</gene>
<evidence type="ECO:0000259" key="2">
    <source>
        <dbReference type="Pfam" id="PF00437"/>
    </source>
</evidence>
<dbReference type="InterPro" id="IPR001482">
    <property type="entry name" value="T2SS/T4SS_dom"/>
</dbReference>
<comment type="similarity">
    <text evidence="1">Belongs to the GSP E family.</text>
</comment>
<proteinExistence type="inferred from homology"/>
<dbReference type="GO" id="GO:0016887">
    <property type="term" value="F:ATP hydrolysis activity"/>
    <property type="evidence" value="ECO:0007669"/>
    <property type="project" value="InterPro"/>
</dbReference>
<dbReference type="InterPro" id="IPR027417">
    <property type="entry name" value="P-loop_NTPase"/>
</dbReference>
<dbReference type="SUPFAM" id="SSF52540">
    <property type="entry name" value="P-loop containing nucleoside triphosphate hydrolases"/>
    <property type="match status" value="1"/>
</dbReference>
<name>A0A0F9T363_9ZZZZ</name>
<dbReference type="InterPro" id="IPR050921">
    <property type="entry name" value="T4SS_GSP_E_ATPase"/>
</dbReference>
<sequence>MDAFAEALCGDEMIDLDRIDLTPPDPNEPEVTILKDEPNRFDSDLSAFDHFLVGAAMKGASDINISADLRMRVQLHGDQRLATKRRLLITEVQAMLAHLWSANDAMSLVSAGRPLDFSYEKKIDRKRSQRFRVNATGEQRFGTNGVQITLRALPDTTPTLDDVGLEEELRDRLEPASGIIVVAGATGHGKSTTMAAMTRCHLENRDRSRKIIDLQAPIEYTFRDINTDAADVASFISQSEIGVGRNIPTFAEGVRAAMRRAPAVINVGESRDRESMEACIEACLTGHLVNTTTHAGSTSEALRRMAFLFPHEEQAARSFDLVTSLNLIIWQRLVKTADREGRVALREYIVFDQNVRDRFLSVPPLEWVNVVKQIFSDSCSNPNLIARTMSQSAEHLVQRKIVRVEDVAGILRSVSGFKEN</sequence>
<dbReference type="Gene3D" id="3.30.450.90">
    <property type="match status" value="1"/>
</dbReference>